<gene>
    <name evidence="5" type="ORF">BXY45_1172</name>
</gene>
<dbReference type="InterPro" id="IPR036388">
    <property type="entry name" value="WH-like_DNA-bd_sf"/>
</dbReference>
<keyword evidence="6" id="KW-1185">Reference proteome</keyword>
<evidence type="ECO:0000259" key="4">
    <source>
        <dbReference type="PROSITE" id="PS50956"/>
    </source>
</evidence>
<dbReference type="SUPFAM" id="SSF46785">
    <property type="entry name" value="Winged helix' DNA-binding domain"/>
    <property type="match status" value="1"/>
</dbReference>
<dbReference type="InterPro" id="IPR019887">
    <property type="entry name" value="Tscrpt_reg_AsnC/Lrp_C"/>
</dbReference>
<sequence length="184" mass="20226">MAGLAGFIERQGPPVPLDDIDRELVRRLAADPRASQRQLAREINMSGPAVGERIARLERSGVIRGYTVSVDWAALGFPVLVHIPMIVAPGADLTQILTDLHDIPELDELIAVTGTYDLIARFRLRDHAHLQQLLLEDLWPIDGLQRIETFLSLGEVTSTSLLDRLLGPAQRQEPTDLGEAETGA</sequence>
<reference evidence="5 6" key="1">
    <citation type="submission" date="2018-03" db="EMBL/GenBank/DDBJ databases">
        <title>Genomic Encyclopedia of Archaeal and Bacterial Type Strains, Phase II (KMG-II): from individual species to whole genera.</title>
        <authorList>
            <person name="Goeker M."/>
        </authorList>
    </citation>
    <scope>NUCLEOTIDE SEQUENCE [LARGE SCALE GENOMIC DNA]</scope>
    <source>
        <strain evidence="5 6">DSM 44889</strain>
    </source>
</reference>
<keyword evidence="2" id="KW-0238">DNA-binding</keyword>
<dbReference type="InterPro" id="IPR011008">
    <property type="entry name" value="Dimeric_a/b-barrel"/>
</dbReference>
<dbReference type="SMART" id="SM00344">
    <property type="entry name" value="HTH_ASNC"/>
    <property type="match status" value="1"/>
</dbReference>
<keyword evidence="3" id="KW-0804">Transcription</keyword>
<dbReference type="GO" id="GO:0043565">
    <property type="term" value="F:sequence-specific DNA binding"/>
    <property type="evidence" value="ECO:0007669"/>
    <property type="project" value="InterPro"/>
</dbReference>
<evidence type="ECO:0000256" key="2">
    <source>
        <dbReference type="ARBA" id="ARBA00023125"/>
    </source>
</evidence>
<dbReference type="Gene3D" id="1.10.10.10">
    <property type="entry name" value="Winged helix-like DNA-binding domain superfamily/Winged helix DNA-binding domain"/>
    <property type="match status" value="1"/>
</dbReference>
<evidence type="ECO:0000256" key="3">
    <source>
        <dbReference type="ARBA" id="ARBA00023163"/>
    </source>
</evidence>
<dbReference type="InterPro" id="IPR019888">
    <property type="entry name" value="Tscrpt_reg_AsnC-like"/>
</dbReference>
<comment type="caution">
    <text evidence="5">The sequence shown here is derived from an EMBL/GenBank/DDBJ whole genome shotgun (WGS) entry which is preliminary data.</text>
</comment>
<dbReference type="SUPFAM" id="SSF54909">
    <property type="entry name" value="Dimeric alpha+beta barrel"/>
    <property type="match status" value="1"/>
</dbReference>
<dbReference type="EMBL" id="QGDQ01000017">
    <property type="protein sequence ID" value="PWJ52750.1"/>
    <property type="molecule type" value="Genomic_DNA"/>
</dbReference>
<dbReference type="GO" id="GO:0043200">
    <property type="term" value="P:response to amino acid"/>
    <property type="evidence" value="ECO:0007669"/>
    <property type="project" value="TreeGrafter"/>
</dbReference>
<organism evidence="5 6">
    <name type="scientific">Quadrisphaera granulorum</name>
    <dbReference type="NCBI Taxonomy" id="317664"/>
    <lineage>
        <taxon>Bacteria</taxon>
        <taxon>Bacillati</taxon>
        <taxon>Actinomycetota</taxon>
        <taxon>Actinomycetes</taxon>
        <taxon>Kineosporiales</taxon>
        <taxon>Kineosporiaceae</taxon>
        <taxon>Quadrisphaera</taxon>
    </lineage>
</organism>
<name>A0A316A6Z3_9ACTN</name>
<accession>A0A316A6Z3</accession>
<feature type="domain" description="HTH asnC-type" evidence="4">
    <location>
        <begin position="17"/>
        <end position="78"/>
    </location>
</feature>
<dbReference type="PROSITE" id="PS50956">
    <property type="entry name" value="HTH_ASNC_2"/>
    <property type="match status" value="1"/>
</dbReference>
<dbReference type="Proteomes" id="UP000245469">
    <property type="component" value="Unassembled WGS sequence"/>
</dbReference>
<proteinExistence type="predicted"/>
<dbReference type="Gene3D" id="3.30.70.920">
    <property type="match status" value="1"/>
</dbReference>
<dbReference type="Pfam" id="PF01037">
    <property type="entry name" value="AsnC_trans_reg"/>
    <property type="match status" value="1"/>
</dbReference>
<evidence type="ECO:0000313" key="6">
    <source>
        <dbReference type="Proteomes" id="UP000245469"/>
    </source>
</evidence>
<dbReference type="InterPro" id="IPR000485">
    <property type="entry name" value="AsnC-type_HTH_dom"/>
</dbReference>
<protein>
    <submittedName>
        <fullName evidence="5">AsnC family transcriptional regulator</fullName>
    </submittedName>
</protein>
<dbReference type="PANTHER" id="PTHR30154:SF34">
    <property type="entry name" value="TRANSCRIPTIONAL REGULATOR AZLB"/>
    <property type="match status" value="1"/>
</dbReference>
<dbReference type="InterPro" id="IPR036390">
    <property type="entry name" value="WH_DNA-bd_sf"/>
</dbReference>
<evidence type="ECO:0000256" key="1">
    <source>
        <dbReference type="ARBA" id="ARBA00023015"/>
    </source>
</evidence>
<dbReference type="AlphaFoldDB" id="A0A316A6Z3"/>
<keyword evidence="1" id="KW-0805">Transcription regulation</keyword>
<dbReference type="Pfam" id="PF13412">
    <property type="entry name" value="HTH_24"/>
    <property type="match status" value="1"/>
</dbReference>
<dbReference type="PANTHER" id="PTHR30154">
    <property type="entry name" value="LEUCINE-RESPONSIVE REGULATORY PROTEIN"/>
    <property type="match status" value="1"/>
</dbReference>
<dbReference type="PRINTS" id="PR00033">
    <property type="entry name" value="HTHASNC"/>
</dbReference>
<evidence type="ECO:0000313" key="5">
    <source>
        <dbReference type="EMBL" id="PWJ52750.1"/>
    </source>
</evidence>
<dbReference type="GO" id="GO:0005829">
    <property type="term" value="C:cytosol"/>
    <property type="evidence" value="ECO:0007669"/>
    <property type="project" value="TreeGrafter"/>
</dbReference>
<dbReference type="InterPro" id="IPR019885">
    <property type="entry name" value="Tscrpt_reg_HTH_AsnC-type_CS"/>
</dbReference>
<dbReference type="PROSITE" id="PS00519">
    <property type="entry name" value="HTH_ASNC_1"/>
    <property type="match status" value="1"/>
</dbReference>